<sequence length="61" mass="7055">MFQDEQKNSGVNVKICQSGFYWRCRQGVGMKNDVNIATVWYEKSAAKQIPIKYANRIVLTK</sequence>
<dbReference type="AlphaFoldDB" id="G3J2F9"/>
<accession>G3J2F9</accession>
<dbReference type="EMBL" id="JH109154">
    <property type="protein sequence ID" value="EGW19915.1"/>
    <property type="molecule type" value="Genomic_DNA"/>
</dbReference>
<evidence type="ECO:0000313" key="2">
    <source>
        <dbReference type="Proteomes" id="UP000004664"/>
    </source>
</evidence>
<reference evidence="1 2" key="1">
    <citation type="submission" date="2011-06" db="EMBL/GenBank/DDBJ databases">
        <title>Genomic sequence of Methylobacter tundripaludum SV96.</title>
        <authorList>
            <consortium name="US DOE Joint Genome Institute"/>
            <person name="Lucas S."/>
            <person name="Han J."/>
            <person name="Lapidus A."/>
            <person name="Cheng J.-F."/>
            <person name="Goodwin L."/>
            <person name="Pitluck S."/>
            <person name="Held B."/>
            <person name="Detter J.C."/>
            <person name="Han C."/>
            <person name="Tapia R."/>
            <person name="Land M."/>
            <person name="Hauser L."/>
            <person name="Kyrpides N."/>
            <person name="Ivanova N."/>
            <person name="Ovchinnikova G."/>
            <person name="Pagani I."/>
            <person name="Klotz M.G."/>
            <person name="Dispirito A.A."/>
            <person name="Murrell J.C."/>
            <person name="Dunfield P."/>
            <person name="Kalyuzhnaya M.G."/>
            <person name="Svenning M."/>
            <person name="Trotsenko Y.A."/>
            <person name="Stein L.Y."/>
            <person name="Woyke T."/>
        </authorList>
    </citation>
    <scope>NUCLEOTIDE SEQUENCE [LARGE SCALE GENOMIC DNA]</scope>
    <source>
        <strain evidence="2">ATCC BAA-1195 / DSM 17260 / SV96</strain>
    </source>
</reference>
<name>G3J2F9_METTV</name>
<proteinExistence type="predicted"/>
<keyword evidence="2" id="KW-1185">Reference proteome</keyword>
<protein>
    <submittedName>
        <fullName evidence="1">Uncharacterized protein</fullName>
    </submittedName>
</protein>
<dbReference type="Proteomes" id="UP000004664">
    <property type="component" value="Unassembled WGS sequence"/>
</dbReference>
<dbReference type="HOGENOM" id="CLU_2917410_0_0_6"/>
<gene>
    <name evidence="1" type="ORF">Mettu_3037</name>
</gene>
<evidence type="ECO:0000313" key="1">
    <source>
        <dbReference type="EMBL" id="EGW19915.1"/>
    </source>
</evidence>
<dbReference type="STRING" id="697282.Mettu_3037"/>
<organism evidence="1 2">
    <name type="scientific">Methylobacter tundripaludum (strain ATCC BAA-1195 / DSM 17260 / SV96)</name>
    <dbReference type="NCBI Taxonomy" id="697282"/>
    <lineage>
        <taxon>Bacteria</taxon>
        <taxon>Pseudomonadati</taxon>
        <taxon>Pseudomonadota</taxon>
        <taxon>Gammaproteobacteria</taxon>
        <taxon>Methylococcales</taxon>
        <taxon>Methylococcaceae</taxon>
        <taxon>Methylobacter</taxon>
    </lineage>
</organism>